<evidence type="ECO:0000256" key="3">
    <source>
        <dbReference type="ARBA" id="ARBA00022449"/>
    </source>
</evidence>
<dbReference type="PROSITE" id="PS51202">
    <property type="entry name" value="RCK_C"/>
    <property type="match status" value="1"/>
</dbReference>
<dbReference type="Proteomes" id="UP000241885">
    <property type="component" value="Chromosome"/>
</dbReference>
<accession>A0A2R4BQA2</accession>
<feature type="domain" description="RCK C-terminal" evidence="11">
    <location>
        <begin position="410"/>
        <end position="494"/>
    </location>
</feature>
<evidence type="ECO:0000256" key="8">
    <source>
        <dbReference type="ARBA" id="ARBA00023065"/>
    </source>
</evidence>
<feature type="transmembrane region" description="Helical" evidence="10">
    <location>
        <begin position="100"/>
        <end position="120"/>
    </location>
</feature>
<dbReference type="PANTHER" id="PTHR32507">
    <property type="entry name" value="NA(+)/H(+) ANTIPORTER 1"/>
    <property type="match status" value="1"/>
</dbReference>
<proteinExistence type="predicted"/>
<dbReference type="SMART" id="SM01091">
    <property type="entry name" value="CorC_HlyC"/>
    <property type="match status" value="1"/>
</dbReference>
<evidence type="ECO:0000256" key="6">
    <source>
        <dbReference type="ARBA" id="ARBA00022692"/>
    </source>
</evidence>
<keyword evidence="2" id="KW-0813">Transport</keyword>
<dbReference type="NCBIfam" id="NF003715">
    <property type="entry name" value="PRK05326.1-2"/>
    <property type="match status" value="1"/>
</dbReference>
<dbReference type="GO" id="GO:0006813">
    <property type="term" value="P:potassium ion transport"/>
    <property type="evidence" value="ECO:0007669"/>
    <property type="project" value="UniProtKB-KW"/>
</dbReference>
<dbReference type="AlphaFoldDB" id="A0A2R4BQA2"/>
<dbReference type="InterPro" id="IPR006037">
    <property type="entry name" value="RCK_C"/>
</dbReference>
<keyword evidence="9 10" id="KW-0472">Membrane</keyword>
<protein>
    <recommendedName>
        <fullName evidence="11">RCK C-terminal domain-containing protein</fullName>
    </recommendedName>
</protein>
<feature type="transmembrane region" description="Helical" evidence="10">
    <location>
        <begin position="196"/>
        <end position="216"/>
    </location>
</feature>
<dbReference type="InterPro" id="IPR005170">
    <property type="entry name" value="Transptr-assoc_dom"/>
</dbReference>
<dbReference type="GO" id="GO:0008324">
    <property type="term" value="F:monoatomic cation transmembrane transporter activity"/>
    <property type="evidence" value="ECO:0007669"/>
    <property type="project" value="InterPro"/>
</dbReference>
<sequence length="587" mass="62618">MFTDRSRMTGINAFFLLTGLLLFISVLASTVSARLGLPLLLLFLLVGMFAGEDGLGGIVFEDFFIASMIAQAALSVILLDGGLRTRVSSFRVALKPAAVLATWGVIGTAAMLGLFATWLLDVDWRLGMLLASIVGSTDAAAVFALLRNSGVRLNERVQATLEIESGANDPMAILLVTAMVGMLLQPETATLGSFVWMLTSQLGLGAIFGIAGGWVLSRLMARLSLPDGLYALLILSGGTLVFAATNLLNGSGFLAVYLAGILVGNRRSHATEHVLRVMDGLAWLAQAGMFVVLGLLVTPSLLLDHAFEALAMAVFLMLIARPLAVMIGLAPFRYRRNELAYVSWVGLRGAVPVVLAIVPVVMGVPDSRLLFEVAFAVVLLSLLVQGATVPVVARWLKVEVPPRDEPRDKREVWVGDEVAVDLLEYRVEPGARAEGLHPDEVAAEFGTIGVRCVALVRNGHLQRLAVDSRMRSGDSVWFVAPDELAERIARLFGGAGNELSANASFFGEFVVDPESLAGDLADAYGLVLEPQERNLPMRELLRARLGRTAVVGDRVEVGAFTLTVRDMSAGGVITAIGLKCPPPSVGH</sequence>
<dbReference type="NCBIfam" id="NF003716">
    <property type="entry name" value="PRK05326.1-3"/>
    <property type="match status" value="1"/>
</dbReference>
<evidence type="ECO:0000256" key="5">
    <source>
        <dbReference type="ARBA" id="ARBA00022538"/>
    </source>
</evidence>
<feature type="transmembrane region" description="Helical" evidence="10">
    <location>
        <begin position="339"/>
        <end position="361"/>
    </location>
</feature>
<organism evidence="12 13">
    <name type="scientific">Thauera aromatica K172</name>
    <dbReference type="NCBI Taxonomy" id="44139"/>
    <lineage>
        <taxon>Bacteria</taxon>
        <taxon>Pseudomonadati</taxon>
        <taxon>Pseudomonadota</taxon>
        <taxon>Betaproteobacteria</taxon>
        <taxon>Rhodocyclales</taxon>
        <taxon>Zoogloeaceae</taxon>
        <taxon>Thauera</taxon>
    </lineage>
</organism>
<dbReference type="KEGG" id="tak:Tharo_2624"/>
<reference evidence="12 13" key="1">
    <citation type="submission" date="2018-03" db="EMBL/GenBank/DDBJ databases">
        <title>Complete genome sequence of Thauera aromatica, a model organism for studying aromatic compound degradation under denitrifying conditions.</title>
        <authorList>
            <person name="Lo H.-Y."/>
            <person name="Goris T."/>
            <person name="Boll M."/>
            <person name="Mueller J.A."/>
        </authorList>
    </citation>
    <scope>NUCLEOTIDE SEQUENCE [LARGE SCALE GENOMIC DNA]</scope>
    <source>
        <strain evidence="12 13">K172</strain>
    </source>
</reference>
<dbReference type="GO" id="GO:0015297">
    <property type="term" value="F:antiporter activity"/>
    <property type="evidence" value="ECO:0007669"/>
    <property type="project" value="UniProtKB-KW"/>
</dbReference>
<evidence type="ECO:0000256" key="9">
    <source>
        <dbReference type="ARBA" id="ARBA00023136"/>
    </source>
</evidence>
<feature type="transmembrane region" description="Helical" evidence="10">
    <location>
        <begin position="373"/>
        <end position="393"/>
    </location>
</feature>
<keyword evidence="8" id="KW-0406">Ion transport</keyword>
<evidence type="ECO:0000313" key="12">
    <source>
        <dbReference type="EMBL" id="AVR89517.1"/>
    </source>
</evidence>
<evidence type="ECO:0000256" key="2">
    <source>
        <dbReference type="ARBA" id="ARBA00022448"/>
    </source>
</evidence>
<keyword evidence="5" id="KW-0630">Potassium</keyword>
<keyword evidence="13" id="KW-1185">Reference proteome</keyword>
<dbReference type="PANTHER" id="PTHR32507:SF7">
    <property type="entry name" value="K(+)_H(+) ANTIPORTER NHAP2"/>
    <property type="match status" value="1"/>
</dbReference>
<evidence type="ECO:0000256" key="10">
    <source>
        <dbReference type="SAM" id="Phobius"/>
    </source>
</evidence>
<name>A0A2R4BQA2_THAAR</name>
<dbReference type="InterPro" id="IPR006153">
    <property type="entry name" value="Cation/H_exchanger_TM"/>
</dbReference>
<keyword evidence="4" id="KW-1003">Cell membrane</keyword>
<evidence type="ECO:0000256" key="1">
    <source>
        <dbReference type="ARBA" id="ARBA00004651"/>
    </source>
</evidence>
<dbReference type="InterPro" id="IPR036721">
    <property type="entry name" value="RCK_C_sf"/>
</dbReference>
<keyword evidence="3" id="KW-0050">Antiport</keyword>
<feature type="transmembrane region" description="Helical" evidence="10">
    <location>
        <begin position="309"/>
        <end position="332"/>
    </location>
</feature>
<dbReference type="NCBIfam" id="NF003714">
    <property type="entry name" value="PRK05326.1-1"/>
    <property type="match status" value="1"/>
</dbReference>
<dbReference type="EMBL" id="CP028339">
    <property type="protein sequence ID" value="AVR89517.1"/>
    <property type="molecule type" value="Genomic_DNA"/>
</dbReference>
<evidence type="ECO:0000313" key="13">
    <source>
        <dbReference type="Proteomes" id="UP000241885"/>
    </source>
</evidence>
<dbReference type="Gene3D" id="1.20.1530.20">
    <property type="match status" value="1"/>
</dbReference>
<feature type="transmembrane region" description="Helical" evidence="10">
    <location>
        <begin position="228"/>
        <end position="245"/>
    </location>
</feature>
<keyword evidence="5" id="KW-0633">Potassium transport</keyword>
<keyword evidence="7 10" id="KW-1133">Transmembrane helix</keyword>
<dbReference type="InterPro" id="IPR038770">
    <property type="entry name" value="Na+/solute_symporter_sf"/>
</dbReference>
<dbReference type="SUPFAM" id="SSF116726">
    <property type="entry name" value="TrkA C-terminal domain-like"/>
    <property type="match status" value="1"/>
</dbReference>
<feature type="transmembrane region" description="Helical" evidence="10">
    <location>
        <begin position="126"/>
        <end position="146"/>
    </location>
</feature>
<gene>
    <name evidence="12" type="ORF">Tharo_2624</name>
</gene>
<comment type="subcellular location">
    <subcellularLocation>
        <location evidence="1">Cell membrane</location>
        <topology evidence="1">Multi-pass membrane protein</topology>
    </subcellularLocation>
</comment>
<dbReference type="GO" id="GO:0005886">
    <property type="term" value="C:plasma membrane"/>
    <property type="evidence" value="ECO:0007669"/>
    <property type="project" value="UniProtKB-SubCell"/>
</dbReference>
<dbReference type="GO" id="GO:1902600">
    <property type="term" value="P:proton transmembrane transport"/>
    <property type="evidence" value="ECO:0007669"/>
    <property type="project" value="InterPro"/>
</dbReference>
<feature type="transmembrane region" description="Helical" evidence="10">
    <location>
        <begin position="57"/>
        <end position="79"/>
    </location>
</feature>
<dbReference type="Pfam" id="PF00999">
    <property type="entry name" value="Na_H_Exchanger"/>
    <property type="match status" value="1"/>
</dbReference>
<feature type="transmembrane region" description="Helical" evidence="10">
    <location>
        <begin position="280"/>
        <end position="303"/>
    </location>
</feature>
<evidence type="ECO:0000259" key="11">
    <source>
        <dbReference type="PROSITE" id="PS51202"/>
    </source>
</evidence>
<evidence type="ECO:0000256" key="4">
    <source>
        <dbReference type="ARBA" id="ARBA00022475"/>
    </source>
</evidence>
<keyword evidence="6 10" id="KW-0812">Transmembrane</keyword>
<evidence type="ECO:0000256" key="7">
    <source>
        <dbReference type="ARBA" id="ARBA00022989"/>
    </source>
</evidence>